<organism evidence="3 4">
    <name type="scientific">Curtobacterium herbarum</name>
    <dbReference type="NCBI Taxonomy" id="150122"/>
    <lineage>
        <taxon>Bacteria</taxon>
        <taxon>Bacillati</taxon>
        <taxon>Actinomycetota</taxon>
        <taxon>Actinomycetes</taxon>
        <taxon>Micrococcales</taxon>
        <taxon>Microbacteriaceae</taxon>
        <taxon>Curtobacterium</taxon>
    </lineage>
</organism>
<dbReference type="Proteomes" id="UP001501742">
    <property type="component" value="Unassembled WGS sequence"/>
</dbReference>
<keyword evidence="2" id="KW-0812">Transmembrane</keyword>
<reference evidence="4" key="1">
    <citation type="journal article" date="2019" name="Int. J. Syst. Evol. Microbiol.">
        <title>The Global Catalogue of Microorganisms (GCM) 10K type strain sequencing project: providing services to taxonomists for standard genome sequencing and annotation.</title>
        <authorList>
            <consortium name="The Broad Institute Genomics Platform"/>
            <consortium name="The Broad Institute Genome Sequencing Center for Infectious Disease"/>
            <person name="Wu L."/>
            <person name="Ma J."/>
        </authorList>
    </citation>
    <scope>NUCLEOTIDE SEQUENCE [LARGE SCALE GENOMIC DNA]</scope>
    <source>
        <strain evidence="4">JCM 12140</strain>
    </source>
</reference>
<name>A0ABP4K0M6_9MICO</name>
<feature type="transmembrane region" description="Helical" evidence="2">
    <location>
        <begin position="50"/>
        <end position="69"/>
    </location>
</feature>
<proteinExistence type="predicted"/>
<sequence>MLRPATWLPTFLPSCLSHPACLLMPHLLNALLSVLVVAGLLAGPSLRPGLGLLLGLTGSTIANHVVWLASPDVWSHVVVPWLASVGGALVAVSVWSLLRNSPSLAELVGADVTGPPDPLDDEDGPAVDLIDPASGIPARHPRPARS</sequence>
<protein>
    <submittedName>
        <fullName evidence="3">Uncharacterized protein</fullName>
    </submittedName>
</protein>
<evidence type="ECO:0000256" key="1">
    <source>
        <dbReference type="SAM" id="MobiDB-lite"/>
    </source>
</evidence>
<evidence type="ECO:0000313" key="3">
    <source>
        <dbReference type="EMBL" id="GAA1492232.1"/>
    </source>
</evidence>
<keyword evidence="2" id="KW-0472">Membrane</keyword>
<comment type="caution">
    <text evidence="3">The sequence shown here is derived from an EMBL/GenBank/DDBJ whole genome shotgun (WGS) entry which is preliminary data.</text>
</comment>
<dbReference type="EMBL" id="BAAAJX010000002">
    <property type="protein sequence ID" value="GAA1492232.1"/>
    <property type="molecule type" value="Genomic_DNA"/>
</dbReference>
<feature type="region of interest" description="Disordered" evidence="1">
    <location>
        <begin position="109"/>
        <end position="146"/>
    </location>
</feature>
<accession>A0ABP4K0M6</accession>
<feature type="transmembrane region" description="Helical" evidence="2">
    <location>
        <begin position="81"/>
        <end position="98"/>
    </location>
</feature>
<gene>
    <name evidence="3" type="ORF">GCM10009627_05780</name>
</gene>
<evidence type="ECO:0000313" key="4">
    <source>
        <dbReference type="Proteomes" id="UP001501742"/>
    </source>
</evidence>
<keyword evidence="2" id="KW-1133">Transmembrane helix</keyword>
<keyword evidence="4" id="KW-1185">Reference proteome</keyword>
<evidence type="ECO:0000256" key="2">
    <source>
        <dbReference type="SAM" id="Phobius"/>
    </source>
</evidence>
<feature type="transmembrane region" description="Helical" evidence="2">
    <location>
        <begin position="27"/>
        <end position="43"/>
    </location>
</feature>